<protein>
    <submittedName>
        <fullName evidence="10 11">Probable thimet oligopeptidase isoform X1</fullName>
    </submittedName>
</protein>
<dbReference type="PANTHER" id="PTHR11804">
    <property type="entry name" value="PROTEASE M3 THIMET OLIGOPEPTIDASE-RELATED"/>
    <property type="match status" value="1"/>
</dbReference>
<evidence type="ECO:0000313" key="11">
    <source>
        <dbReference type="RefSeq" id="XP_029117426.1"/>
    </source>
</evidence>
<dbReference type="Pfam" id="PF01432">
    <property type="entry name" value="Peptidase_M3"/>
    <property type="match status" value="1"/>
</dbReference>
<name>A0A8N4EYT8_ELAGV</name>
<keyword evidence="9" id="KW-1185">Reference proteome</keyword>
<evidence type="ECO:0000256" key="5">
    <source>
        <dbReference type="ARBA" id="ARBA00022833"/>
    </source>
</evidence>
<keyword evidence="2 7" id="KW-0645">Protease</keyword>
<dbReference type="SUPFAM" id="SSF55486">
    <property type="entry name" value="Metalloproteases ('zincins'), catalytic domain"/>
    <property type="match status" value="1"/>
</dbReference>
<dbReference type="Proteomes" id="UP000504607">
    <property type="component" value="Unplaced"/>
</dbReference>
<accession>A0A8N4EYT8</accession>
<dbReference type="GO" id="GO:0004222">
    <property type="term" value="F:metalloendopeptidase activity"/>
    <property type="evidence" value="ECO:0007669"/>
    <property type="project" value="InterPro"/>
</dbReference>
<comment type="similarity">
    <text evidence="1 7">Belongs to the peptidase M3 family.</text>
</comment>
<dbReference type="GO" id="GO:0006518">
    <property type="term" value="P:peptide metabolic process"/>
    <property type="evidence" value="ECO:0007669"/>
    <property type="project" value="TreeGrafter"/>
</dbReference>
<feature type="domain" description="Peptidase M3A/M3B catalytic" evidence="8">
    <location>
        <begin position="18"/>
        <end position="115"/>
    </location>
</feature>
<dbReference type="GO" id="GO:0046872">
    <property type="term" value="F:metal ion binding"/>
    <property type="evidence" value="ECO:0007669"/>
    <property type="project" value="UniProtKB-UniRule"/>
</dbReference>
<proteinExistence type="inferred from homology"/>
<evidence type="ECO:0000259" key="8">
    <source>
        <dbReference type="Pfam" id="PF01432"/>
    </source>
</evidence>
<dbReference type="KEGG" id="egu:114913052"/>
<dbReference type="PANTHER" id="PTHR11804:SF82">
    <property type="entry name" value="THIMET OLIGOPEPTIDASE-RELATED"/>
    <property type="match status" value="1"/>
</dbReference>
<comment type="cofactor">
    <cofactor evidence="7">
        <name>Zn(2+)</name>
        <dbReference type="ChEBI" id="CHEBI:29105"/>
    </cofactor>
    <text evidence="7">Binds 1 zinc ion.</text>
</comment>
<dbReference type="GeneID" id="114913052"/>
<reference evidence="10 11" key="1">
    <citation type="submission" date="2025-04" db="UniProtKB">
        <authorList>
            <consortium name="RefSeq"/>
        </authorList>
    </citation>
    <scope>IDENTIFICATION</scope>
</reference>
<evidence type="ECO:0000256" key="4">
    <source>
        <dbReference type="ARBA" id="ARBA00022801"/>
    </source>
</evidence>
<evidence type="ECO:0000256" key="2">
    <source>
        <dbReference type="ARBA" id="ARBA00022670"/>
    </source>
</evidence>
<keyword evidence="6 7" id="KW-0482">Metalloprotease</keyword>
<evidence type="ECO:0000256" key="7">
    <source>
        <dbReference type="RuleBase" id="RU003435"/>
    </source>
</evidence>
<dbReference type="InterPro" id="IPR045090">
    <property type="entry name" value="Pept_M3A_M3B"/>
</dbReference>
<dbReference type="AlphaFoldDB" id="A0A8N4EYT8"/>
<dbReference type="GO" id="GO:0006508">
    <property type="term" value="P:proteolysis"/>
    <property type="evidence" value="ECO:0007669"/>
    <property type="project" value="UniProtKB-KW"/>
</dbReference>
<keyword evidence="3 7" id="KW-0479">Metal-binding</keyword>
<dbReference type="RefSeq" id="XP_029117426.1">
    <property type="nucleotide sequence ID" value="XM_029261593.1"/>
</dbReference>
<sequence>MVVEQTGHCVRKGLVHQIIHSSENGDMVELHKHLHPKLMLGIPLLEGTNPASCFPRIAIGYEVVCCNYIWSEVSAADIFVSEFQDDLLNQYAGLQYRNKVLASEGAKETLEILSDYL</sequence>
<evidence type="ECO:0000313" key="9">
    <source>
        <dbReference type="Proteomes" id="UP000504607"/>
    </source>
</evidence>
<dbReference type="RefSeq" id="XP_029117425.1">
    <property type="nucleotide sequence ID" value="XM_029261592.1"/>
</dbReference>
<dbReference type="Gene3D" id="1.10.1370.10">
    <property type="entry name" value="Neurolysin, domain 3"/>
    <property type="match status" value="1"/>
</dbReference>
<organism evidence="9 10">
    <name type="scientific">Elaeis guineensis var. tenera</name>
    <name type="common">Oil palm</name>
    <dbReference type="NCBI Taxonomy" id="51953"/>
    <lineage>
        <taxon>Eukaryota</taxon>
        <taxon>Viridiplantae</taxon>
        <taxon>Streptophyta</taxon>
        <taxon>Embryophyta</taxon>
        <taxon>Tracheophyta</taxon>
        <taxon>Spermatophyta</taxon>
        <taxon>Magnoliopsida</taxon>
        <taxon>Liliopsida</taxon>
        <taxon>Arecaceae</taxon>
        <taxon>Arecoideae</taxon>
        <taxon>Cocoseae</taxon>
        <taxon>Elaeidinae</taxon>
        <taxon>Elaeis</taxon>
    </lineage>
</organism>
<evidence type="ECO:0000256" key="6">
    <source>
        <dbReference type="ARBA" id="ARBA00023049"/>
    </source>
</evidence>
<evidence type="ECO:0000313" key="10">
    <source>
        <dbReference type="RefSeq" id="XP_029117425.1"/>
    </source>
</evidence>
<dbReference type="InterPro" id="IPR001567">
    <property type="entry name" value="Pept_M3A_M3B_dom"/>
</dbReference>
<keyword evidence="4 7" id="KW-0378">Hydrolase</keyword>
<gene>
    <name evidence="10 11" type="primary">LOC114913052</name>
</gene>
<keyword evidence="5 7" id="KW-0862">Zinc</keyword>
<dbReference type="RefSeq" id="XP_073098716.1">
    <property type="nucleotide sequence ID" value="XM_073242615.1"/>
</dbReference>
<evidence type="ECO:0000256" key="3">
    <source>
        <dbReference type="ARBA" id="ARBA00022723"/>
    </source>
</evidence>
<evidence type="ECO:0000256" key="1">
    <source>
        <dbReference type="ARBA" id="ARBA00006040"/>
    </source>
</evidence>
<dbReference type="InterPro" id="IPR024077">
    <property type="entry name" value="Neurolysin/TOP_dom2"/>
</dbReference>
<dbReference type="OrthoDB" id="534666at2759"/>